<gene>
    <name evidence="2" type="ORF">H3V53_39495</name>
</gene>
<evidence type="ECO:0000256" key="1">
    <source>
        <dbReference type="SAM" id="MobiDB-lite"/>
    </source>
</evidence>
<comment type="caution">
    <text evidence="2">The sequence shown here is derived from an EMBL/GenBank/DDBJ whole genome shotgun (WGS) entry which is preliminary data.</text>
</comment>
<sequence length="340" mass="35183">MNGGFLRPVFRLLLLAVVAALASMLSGCSLFGPAEQSPAPITEATVTPLNVPAPVVASEPEPAEPVEPKEPKKPRPPVVRPHKPEPPPPVAAPAPPPPPPPPAPIIVTRTLDRNAMHGLLDSEVQKLDGKVIGRAVDMTADASGTPRQMIVNLQGFLGVGDRKIGFPWTAFRFTPNAKGAPITITTPPNQLAAANRPKPSASLATPLAGVTAAPAVPPGQLELLDADVERPNGGKVGRVIDVLIDGNAQPQAVVLDVSGIISPDRRTIAANWSALRFVTKDKTLRPLMDLNDAQIKASPSYEPDKPIRAVSPAPPPAPASAATAGPSSSAAAASTARTSR</sequence>
<feature type="region of interest" description="Disordered" evidence="1">
    <location>
        <begin position="296"/>
        <end position="340"/>
    </location>
</feature>
<feature type="compositionally biased region" description="Low complexity" evidence="1">
    <location>
        <begin position="319"/>
        <end position="340"/>
    </location>
</feature>
<accession>A0ABU8J5K0</accession>
<keyword evidence="3" id="KW-1185">Reference proteome</keyword>
<dbReference type="EMBL" id="JACFYJ010000144">
    <property type="protein sequence ID" value="MEI6002955.1"/>
    <property type="molecule type" value="Genomic_DNA"/>
</dbReference>
<proteinExistence type="predicted"/>
<feature type="compositionally biased region" description="Pro residues" evidence="1">
    <location>
        <begin position="86"/>
        <end position="104"/>
    </location>
</feature>
<name>A0ABU8J5K0_9BURK</name>
<dbReference type="SUPFAM" id="SSF50346">
    <property type="entry name" value="PRC-barrel domain"/>
    <property type="match status" value="2"/>
</dbReference>
<dbReference type="Gene3D" id="2.30.30.240">
    <property type="entry name" value="PRC-barrel domain"/>
    <property type="match status" value="2"/>
</dbReference>
<dbReference type="PRINTS" id="PR01217">
    <property type="entry name" value="PRICHEXTENSN"/>
</dbReference>
<organism evidence="2 3">
    <name type="scientific">Paraburkholderia bengalensis</name>
    <dbReference type="NCBI Taxonomy" id="2747562"/>
    <lineage>
        <taxon>Bacteria</taxon>
        <taxon>Pseudomonadati</taxon>
        <taxon>Pseudomonadota</taxon>
        <taxon>Betaproteobacteria</taxon>
        <taxon>Burkholderiales</taxon>
        <taxon>Burkholderiaceae</taxon>
        <taxon>Paraburkholderia</taxon>
    </lineage>
</organism>
<feature type="region of interest" description="Disordered" evidence="1">
    <location>
        <begin position="55"/>
        <end position="104"/>
    </location>
</feature>
<reference evidence="2 3" key="1">
    <citation type="journal article" date="2022" name="Arch. Microbiol.">
        <title>Paraburkholderia bengalensis sp. nov. isolated from roots of Oryza sativa, IR64.</title>
        <authorList>
            <person name="Nag P."/>
            <person name="Mondal N."/>
            <person name="Sarkar J."/>
            <person name="Das S."/>
        </authorList>
    </citation>
    <scope>NUCLEOTIDE SEQUENCE [LARGE SCALE GENOMIC DNA]</scope>
    <source>
        <strain evidence="2 3">IR64_4_BI</strain>
    </source>
</reference>
<dbReference type="RefSeq" id="WP_054926788.1">
    <property type="nucleotide sequence ID" value="NZ_JACFYJ010000144.1"/>
</dbReference>
<dbReference type="PROSITE" id="PS51257">
    <property type="entry name" value="PROKAR_LIPOPROTEIN"/>
    <property type="match status" value="1"/>
</dbReference>
<protein>
    <submittedName>
        <fullName evidence="2">PRC-barrel domain containing protein</fullName>
    </submittedName>
</protein>
<dbReference type="InterPro" id="IPR011033">
    <property type="entry name" value="PRC_barrel-like_sf"/>
</dbReference>
<evidence type="ECO:0000313" key="3">
    <source>
        <dbReference type="Proteomes" id="UP001386437"/>
    </source>
</evidence>
<evidence type="ECO:0000313" key="2">
    <source>
        <dbReference type="EMBL" id="MEI6002955.1"/>
    </source>
</evidence>
<dbReference type="Proteomes" id="UP001386437">
    <property type="component" value="Unassembled WGS sequence"/>
</dbReference>